<accession>A0A5C9A4T0</accession>
<reference evidence="16 17" key="1">
    <citation type="submission" date="2019-08" db="EMBL/GenBank/DDBJ databases">
        <title>Parahaliea maris sp. nov., isolated from the surface seawater.</title>
        <authorList>
            <person name="Liu Y."/>
        </authorList>
    </citation>
    <scope>NUCLEOTIDE SEQUENCE [LARGE SCALE GENOMIC DNA]</scope>
    <source>
        <strain evidence="16 17">HSLHS9</strain>
    </source>
</reference>
<organism evidence="16 17">
    <name type="scientific">Parahaliea maris</name>
    <dbReference type="NCBI Taxonomy" id="2716870"/>
    <lineage>
        <taxon>Bacteria</taxon>
        <taxon>Pseudomonadati</taxon>
        <taxon>Pseudomonadota</taxon>
        <taxon>Gammaproteobacteria</taxon>
        <taxon>Cellvibrionales</taxon>
        <taxon>Halieaceae</taxon>
        <taxon>Parahaliea</taxon>
    </lineage>
</organism>
<dbReference type="Proteomes" id="UP000321039">
    <property type="component" value="Unassembled WGS sequence"/>
</dbReference>
<keyword evidence="17" id="KW-1185">Reference proteome</keyword>
<gene>
    <name evidence="16" type="ORF">FV139_08000</name>
</gene>
<evidence type="ECO:0000256" key="7">
    <source>
        <dbReference type="ARBA" id="ARBA00023065"/>
    </source>
</evidence>
<evidence type="ECO:0000256" key="9">
    <source>
        <dbReference type="ARBA" id="ARBA00023136"/>
    </source>
</evidence>
<dbReference type="InterPro" id="IPR012910">
    <property type="entry name" value="Plug_dom"/>
</dbReference>
<proteinExistence type="inferred from homology"/>
<feature type="region of interest" description="Disordered" evidence="13">
    <location>
        <begin position="204"/>
        <end position="227"/>
    </location>
</feature>
<evidence type="ECO:0000313" key="16">
    <source>
        <dbReference type="EMBL" id="TXS95798.1"/>
    </source>
</evidence>
<dbReference type="InterPro" id="IPR039426">
    <property type="entry name" value="TonB-dep_rcpt-like"/>
</dbReference>
<keyword evidence="7" id="KW-0406">Ion transport</keyword>
<evidence type="ECO:0000256" key="4">
    <source>
        <dbReference type="ARBA" id="ARBA00022496"/>
    </source>
</evidence>
<evidence type="ECO:0000256" key="8">
    <source>
        <dbReference type="ARBA" id="ARBA00023077"/>
    </source>
</evidence>
<evidence type="ECO:0000256" key="1">
    <source>
        <dbReference type="ARBA" id="ARBA00004571"/>
    </source>
</evidence>
<dbReference type="Gene3D" id="2.40.170.20">
    <property type="entry name" value="TonB-dependent receptor, beta-barrel domain"/>
    <property type="match status" value="1"/>
</dbReference>
<keyword evidence="3 11" id="KW-1134">Transmembrane beta strand</keyword>
<evidence type="ECO:0000259" key="15">
    <source>
        <dbReference type="Pfam" id="PF07715"/>
    </source>
</evidence>
<evidence type="ECO:0000256" key="10">
    <source>
        <dbReference type="ARBA" id="ARBA00023237"/>
    </source>
</evidence>
<comment type="caution">
    <text evidence="16">The sequence shown here is derived from an EMBL/GenBank/DDBJ whole genome shotgun (WGS) entry which is preliminary data.</text>
</comment>
<dbReference type="GO" id="GO:0009279">
    <property type="term" value="C:cell outer membrane"/>
    <property type="evidence" value="ECO:0007669"/>
    <property type="project" value="UniProtKB-SubCell"/>
</dbReference>
<dbReference type="AlphaFoldDB" id="A0A5C9A4T0"/>
<dbReference type="RefSeq" id="WP_148067832.1">
    <property type="nucleotide sequence ID" value="NZ_VRZA01000002.1"/>
</dbReference>
<dbReference type="Pfam" id="PF07715">
    <property type="entry name" value="Plug"/>
    <property type="match status" value="1"/>
</dbReference>
<evidence type="ECO:0000256" key="13">
    <source>
        <dbReference type="SAM" id="MobiDB-lite"/>
    </source>
</evidence>
<feature type="domain" description="TonB-dependent receptor-like beta-barrel" evidence="14">
    <location>
        <begin position="229"/>
        <end position="622"/>
    </location>
</feature>
<feature type="domain" description="TonB-dependent receptor plug" evidence="15">
    <location>
        <begin position="2"/>
        <end position="111"/>
    </location>
</feature>
<comment type="subcellular location">
    <subcellularLocation>
        <location evidence="1 11">Cell outer membrane</location>
        <topology evidence="1 11">Multi-pass membrane protein</topology>
    </subcellularLocation>
</comment>
<keyword evidence="5 11" id="KW-0812">Transmembrane</keyword>
<dbReference type="SUPFAM" id="SSF56935">
    <property type="entry name" value="Porins"/>
    <property type="match status" value="1"/>
</dbReference>
<keyword evidence="16" id="KW-0675">Receptor</keyword>
<dbReference type="InterPro" id="IPR036942">
    <property type="entry name" value="Beta-barrel_TonB_sf"/>
</dbReference>
<dbReference type="EMBL" id="VRZA01000002">
    <property type="protein sequence ID" value="TXS95798.1"/>
    <property type="molecule type" value="Genomic_DNA"/>
</dbReference>
<evidence type="ECO:0000256" key="5">
    <source>
        <dbReference type="ARBA" id="ARBA00022692"/>
    </source>
</evidence>
<evidence type="ECO:0000313" key="17">
    <source>
        <dbReference type="Proteomes" id="UP000321039"/>
    </source>
</evidence>
<keyword evidence="8 12" id="KW-0798">TonB box</keyword>
<evidence type="ECO:0000256" key="6">
    <source>
        <dbReference type="ARBA" id="ARBA00023004"/>
    </source>
</evidence>
<evidence type="ECO:0000256" key="11">
    <source>
        <dbReference type="PROSITE-ProRule" id="PRU01360"/>
    </source>
</evidence>
<keyword evidence="2 11" id="KW-0813">Transport</keyword>
<comment type="similarity">
    <text evidence="11 12">Belongs to the TonB-dependent receptor family.</text>
</comment>
<name>A0A5C9A4T0_9GAMM</name>
<keyword evidence="4" id="KW-0410">Iron transport</keyword>
<dbReference type="Pfam" id="PF00593">
    <property type="entry name" value="TonB_dep_Rec_b-barrel"/>
    <property type="match status" value="1"/>
</dbReference>
<dbReference type="GO" id="GO:0006826">
    <property type="term" value="P:iron ion transport"/>
    <property type="evidence" value="ECO:0007669"/>
    <property type="project" value="UniProtKB-KW"/>
</dbReference>
<evidence type="ECO:0000256" key="3">
    <source>
        <dbReference type="ARBA" id="ARBA00022452"/>
    </source>
</evidence>
<sequence>MQSTPVTISAFGESALEKFQIVEASELEKFVPSLTIQQGVGAPGKVDLYLRGAGDQSGAIITSESGVGVYIDDVYMSRLSVANIEALELQRVEVLRGPQGTLYGRNSMTGAIKYVTKSPDGSLAGNIAGGFGSFDAFNTRGYIQFPVLEDVLAASVSGLYRESGDWYENTALDEDRGNREVWALNGKLALQTAGPLSGTLSVAASEEENDGGEAVERDPDSLKSTTGDFRDVHSPFDTFGSNEQLRVSADLSYEFDSGVTLRSITGYHDLDESSAFDLTGVGLLNRTIASEVEDWNQEFHLSGTAFGSSLDWIVGASLFQEEAYQTISDVVFYSQRAPTVLDIDTESYAVFAEGTYAIDDRLSLTAGIRWTDDEKTLDGAMATAGDITVAVPLASSNTGDAITPRFVVDYQLSEDVFSFLSISRGFRAGSFNGLASLNPEALATGFGPETVWAYEFGVKSDLMDGLLRANVNLFLNDFSDLQGLNTSASGSTTIRNIADARLIGLEAEFVFLPTDNLELTAAFTRQWDEYSNIDSGSVISKDFRMNRVSEVTANMGFEYSNEIAGGSGHWGLMGHVSYRSDYYNDIVNAPAVKAEAATLMDAGLFYETANGQWRAALTGKNLLEEDVYVKGLNVIRPTGIPNMPRTWSVDVRYAF</sequence>
<keyword evidence="9 11" id="KW-0472">Membrane</keyword>
<evidence type="ECO:0000259" key="14">
    <source>
        <dbReference type="Pfam" id="PF00593"/>
    </source>
</evidence>
<dbReference type="PROSITE" id="PS52016">
    <property type="entry name" value="TONB_DEPENDENT_REC_3"/>
    <property type="match status" value="1"/>
</dbReference>
<dbReference type="PANTHER" id="PTHR32552">
    <property type="entry name" value="FERRICHROME IRON RECEPTOR-RELATED"/>
    <property type="match status" value="1"/>
</dbReference>
<protein>
    <submittedName>
        <fullName evidence="16">TonB-dependent receptor</fullName>
    </submittedName>
</protein>
<evidence type="ECO:0000256" key="12">
    <source>
        <dbReference type="RuleBase" id="RU003357"/>
    </source>
</evidence>
<dbReference type="InterPro" id="IPR000531">
    <property type="entry name" value="Beta-barrel_TonB"/>
</dbReference>
<evidence type="ECO:0000256" key="2">
    <source>
        <dbReference type="ARBA" id="ARBA00022448"/>
    </source>
</evidence>
<keyword evidence="6" id="KW-0408">Iron</keyword>
<keyword evidence="10 11" id="KW-0998">Cell outer membrane</keyword>
<dbReference type="PANTHER" id="PTHR32552:SF81">
    <property type="entry name" value="TONB-DEPENDENT OUTER MEMBRANE RECEPTOR"/>
    <property type="match status" value="1"/>
</dbReference>